<dbReference type="SUPFAM" id="SSF54593">
    <property type="entry name" value="Glyoxalase/Bleomycin resistance protein/Dihydroxybiphenyl dioxygenase"/>
    <property type="match status" value="1"/>
</dbReference>
<dbReference type="InterPro" id="IPR050383">
    <property type="entry name" value="GlyoxalaseI/FosfomycinResist"/>
</dbReference>
<dbReference type="RefSeq" id="WP_108530860.1">
    <property type="nucleotide sequence ID" value="NZ_PYHP01000019.1"/>
</dbReference>
<dbReference type="AlphaFoldDB" id="A0A2T6G6T2"/>
<dbReference type="InterPro" id="IPR004360">
    <property type="entry name" value="Glyas_Fos-R_dOase_dom"/>
</dbReference>
<proteinExistence type="predicted"/>
<dbReference type="Gene3D" id="3.10.180.10">
    <property type="entry name" value="2,3-Dihydroxybiphenyl 1,2-Dioxygenase, domain 1"/>
    <property type="match status" value="1"/>
</dbReference>
<dbReference type="Proteomes" id="UP000244184">
    <property type="component" value="Unassembled WGS sequence"/>
</dbReference>
<comment type="caution">
    <text evidence="2">The sequence shown here is derived from an EMBL/GenBank/DDBJ whole genome shotgun (WGS) entry which is preliminary data.</text>
</comment>
<reference evidence="2 3" key="1">
    <citation type="submission" date="2018-03" db="EMBL/GenBank/DDBJ databases">
        <title>Genome sequence of Paenibacillus elgii strain AC13 an antimicrobial compound producing bacteria.</title>
        <authorList>
            <person name="Kurokawa A.S."/>
            <person name="Araujo J.F."/>
            <person name="Costa R.A."/>
            <person name="Ortega D.B."/>
            <person name="Pires A.S."/>
            <person name="Pappas G.J.Jr."/>
            <person name="Franco O.L."/>
            <person name="Barreto C."/>
            <person name="Magalhaes B.S."/>
            <person name="Kruger R.H."/>
        </authorList>
    </citation>
    <scope>NUCLEOTIDE SEQUENCE [LARGE SCALE GENOMIC DNA]</scope>
    <source>
        <strain evidence="2 3">AC13</strain>
    </source>
</reference>
<dbReference type="InterPro" id="IPR029068">
    <property type="entry name" value="Glyas_Bleomycin-R_OHBP_Dase"/>
</dbReference>
<accession>A0A2T6G6T2</accession>
<evidence type="ECO:0000259" key="1">
    <source>
        <dbReference type="PROSITE" id="PS51819"/>
    </source>
</evidence>
<dbReference type="EMBL" id="PYHP01000019">
    <property type="protein sequence ID" value="PUA39861.1"/>
    <property type="molecule type" value="Genomic_DNA"/>
</dbReference>
<protein>
    <submittedName>
        <fullName evidence="2">VOC family virulence protein</fullName>
    </submittedName>
</protein>
<dbReference type="PROSITE" id="PS51819">
    <property type="entry name" value="VOC"/>
    <property type="match status" value="1"/>
</dbReference>
<feature type="domain" description="VOC" evidence="1">
    <location>
        <begin position="5"/>
        <end position="125"/>
    </location>
</feature>
<dbReference type="PANTHER" id="PTHR21366:SF14">
    <property type="entry name" value="GLYOXALASE DOMAIN-CONTAINING PROTEIN 5"/>
    <property type="match status" value="1"/>
</dbReference>
<dbReference type="InterPro" id="IPR037523">
    <property type="entry name" value="VOC_core"/>
</dbReference>
<name>A0A2T6G6T2_9BACL</name>
<evidence type="ECO:0000313" key="3">
    <source>
        <dbReference type="Proteomes" id="UP000244184"/>
    </source>
</evidence>
<dbReference type="CDD" id="cd07253">
    <property type="entry name" value="GLOD5"/>
    <property type="match status" value="1"/>
</dbReference>
<dbReference type="PANTHER" id="PTHR21366">
    <property type="entry name" value="GLYOXALASE FAMILY PROTEIN"/>
    <property type="match status" value="1"/>
</dbReference>
<evidence type="ECO:0000313" key="2">
    <source>
        <dbReference type="EMBL" id="PUA39861.1"/>
    </source>
</evidence>
<gene>
    <name evidence="2" type="ORF">C8Z91_07270</name>
</gene>
<dbReference type="Pfam" id="PF00903">
    <property type="entry name" value="Glyoxalase"/>
    <property type="match status" value="1"/>
</dbReference>
<organism evidence="2 3">
    <name type="scientific">Paenibacillus elgii</name>
    <dbReference type="NCBI Taxonomy" id="189691"/>
    <lineage>
        <taxon>Bacteria</taxon>
        <taxon>Bacillati</taxon>
        <taxon>Bacillota</taxon>
        <taxon>Bacilli</taxon>
        <taxon>Bacillales</taxon>
        <taxon>Paenibacillaceae</taxon>
        <taxon>Paenibacillus</taxon>
    </lineage>
</organism>
<sequence length="150" mass="16500">MNVERLDHLVLTVADVEATCAFYSRVLGMEVVTFGEGRKALRFGRQKINLHPHSREWEPKADKPVPGSADLCFLTKVPVAEVLSHLDACGVAVTEGPVARTGAEGPILSVYFRDPDGNLIEVSNERSRTAIEEARRSTVSVEAKKKPECR</sequence>